<comment type="pathway">
    <text evidence="1">Protein modification; protein ubiquitination.</text>
</comment>
<dbReference type="PROSITE" id="PS00518">
    <property type="entry name" value="ZF_RING_1"/>
    <property type="match status" value="2"/>
</dbReference>
<evidence type="ECO:0000256" key="6">
    <source>
        <dbReference type="ARBA" id="ARBA00022786"/>
    </source>
</evidence>
<dbReference type="SUPFAM" id="SSF57850">
    <property type="entry name" value="RING/U-box"/>
    <property type="match status" value="3"/>
</dbReference>
<evidence type="ECO:0000256" key="5">
    <source>
        <dbReference type="ARBA" id="ARBA00022771"/>
    </source>
</evidence>
<dbReference type="Pfam" id="PF22191">
    <property type="entry name" value="IBR_1"/>
    <property type="match status" value="1"/>
</dbReference>
<dbReference type="InterPro" id="IPR051628">
    <property type="entry name" value="LUBAC_E3_Ligases"/>
</dbReference>
<dbReference type="InterPro" id="IPR044066">
    <property type="entry name" value="TRIAD_supradom"/>
</dbReference>
<dbReference type="Proteomes" id="UP001642540">
    <property type="component" value="Unassembled WGS sequence"/>
</dbReference>
<feature type="domain" description="RING-type" evidence="9">
    <location>
        <begin position="204"/>
        <end position="250"/>
    </location>
</feature>
<dbReference type="PROSITE" id="PS50089">
    <property type="entry name" value="ZF_RING_2"/>
    <property type="match status" value="1"/>
</dbReference>
<dbReference type="SMART" id="SM00184">
    <property type="entry name" value="RING"/>
    <property type="match status" value="2"/>
</dbReference>
<keyword evidence="4" id="KW-0677">Repeat</keyword>
<keyword evidence="7" id="KW-0862">Zinc</keyword>
<keyword evidence="5 8" id="KW-0863">Zinc-finger</keyword>
<dbReference type="Gene3D" id="1.20.120.1750">
    <property type="match status" value="1"/>
</dbReference>
<organism evidence="11 12">
    <name type="scientific">Orchesella dallaii</name>
    <dbReference type="NCBI Taxonomy" id="48710"/>
    <lineage>
        <taxon>Eukaryota</taxon>
        <taxon>Metazoa</taxon>
        <taxon>Ecdysozoa</taxon>
        <taxon>Arthropoda</taxon>
        <taxon>Hexapoda</taxon>
        <taxon>Collembola</taxon>
        <taxon>Entomobryomorpha</taxon>
        <taxon>Entomobryoidea</taxon>
        <taxon>Orchesellidae</taxon>
        <taxon>Orchesellinae</taxon>
        <taxon>Orchesella</taxon>
    </lineage>
</organism>
<evidence type="ECO:0000259" key="9">
    <source>
        <dbReference type="PROSITE" id="PS50089"/>
    </source>
</evidence>
<dbReference type="PANTHER" id="PTHR22770:SF13">
    <property type="entry name" value="RING-TYPE DOMAIN-CONTAINING PROTEIN"/>
    <property type="match status" value="1"/>
</dbReference>
<gene>
    <name evidence="11" type="ORF">ODALV1_LOCUS11440</name>
</gene>
<feature type="domain" description="RING-type" evidence="10">
    <location>
        <begin position="200"/>
        <end position="416"/>
    </location>
</feature>
<evidence type="ECO:0000256" key="4">
    <source>
        <dbReference type="ARBA" id="ARBA00022737"/>
    </source>
</evidence>
<protein>
    <recommendedName>
        <fullName evidence="13">RanBP-type and C3HC4-type zinc finger-containing protein 1</fullName>
    </recommendedName>
</protein>
<dbReference type="InterPro" id="IPR017907">
    <property type="entry name" value="Znf_RING_CS"/>
</dbReference>
<reference evidence="11 12" key="1">
    <citation type="submission" date="2024-08" db="EMBL/GenBank/DDBJ databases">
        <authorList>
            <person name="Cucini C."/>
            <person name="Frati F."/>
        </authorList>
    </citation>
    <scope>NUCLEOTIDE SEQUENCE [LARGE SCALE GENOMIC DNA]</scope>
</reference>
<evidence type="ECO:0000256" key="2">
    <source>
        <dbReference type="ARBA" id="ARBA00022679"/>
    </source>
</evidence>
<keyword evidence="3" id="KW-0479">Metal-binding</keyword>
<dbReference type="Pfam" id="PF13639">
    <property type="entry name" value="zf-RING_2"/>
    <property type="match status" value="1"/>
</dbReference>
<proteinExistence type="predicted"/>
<evidence type="ECO:0008006" key="13">
    <source>
        <dbReference type="Google" id="ProtNLM"/>
    </source>
</evidence>
<keyword evidence="6" id="KW-0833">Ubl conjugation pathway</keyword>
<keyword evidence="2" id="KW-0808">Transferase</keyword>
<name>A0ABP1QNZ9_9HEXA</name>
<comment type="caution">
    <text evidence="11">The sequence shown here is derived from an EMBL/GenBank/DDBJ whole genome shotgun (WGS) entry which is preliminary data.</text>
</comment>
<evidence type="ECO:0000256" key="3">
    <source>
        <dbReference type="ARBA" id="ARBA00022723"/>
    </source>
</evidence>
<dbReference type="EMBL" id="CAXLJM020000034">
    <property type="protein sequence ID" value="CAL8103407.1"/>
    <property type="molecule type" value="Genomic_DNA"/>
</dbReference>
<evidence type="ECO:0000256" key="7">
    <source>
        <dbReference type="ARBA" id="ARBA00022833"/>
    </source>
</evidence>
<accession>A0ABP1QNZ9</accession>
<dbReference type="Gene3D" id="3.30.40.10">
    <property type="entry name" value="Zinc/RING finger domain, C3HC4 (zinc finger)"/>
    <property type="match status" value="2"/>
</dbReference>
<evidence type="ECO:0000313" key="12">
    <source>
        <dbReference type="Proteomes" id="UP001642540"/>
    </source>
</evidence>
<dbReference type="PROSITE" id="PS51873">
    <property type="entry name" value="TRIAD"/>
    <property type="match status" value="1"/>
</dbReference>
<evidence type="ECO:0000256" key="1">
    <source>
        <dbReference type="ARBA" id="ARBA00004906"/>
    </source>
</evidence>
<evidence type="ECO:0000256" key="8">
    <source>
        <dbReference type="PROSITE-ProRule" id="PRU00175"/>
    </source>
</evidence>
<keyword evidence="12" id="KW-1185">Reference proteome</keyword>
<evidence type="ECO:0000259" key="10">
    <source>
        <dbReference type="PROSITE" id="PS51873"/>
    </source>
</evidence>
<dbReference type="InterPro" id="IPR001841">
    <property type="entry name" value="Znf_RING"/>
</dbReference>
<dbReference type="InterPro" id="IPR013083">
    <property type="entry name" value="Znf_RING/FYVE/PHD"/>
</dbReference>
<sequence length="416" mass="47492">MHNFYFSNKIFHFTSITSLLHLRMDCSKCKVNVEEVGGTQMNGCRHFLCSDCIVEVVKNSNGLETGITCGCQDGNITLEELEFMVPAHVFGDYLDRISEENARKNGFVTRNASNSPELPDALKSLHLGAVSLEYQRSIDSKKPFESHDMHLKNENLESAGDGDYGWSHVASLFKQLMAEGMSYHEATDYVDSMPILENVRPISCAICMEDEIQVGQGVILKECFHHFCKTCLAAYIETTNSAEVKCPFLEDGYVCTEHLKPNEIKQLVSREEYERHFDNLALKEAEESLSNVFHCLTPDCKGFCIADPSARRFHCPVCNAANCLKCKVIHADSCSQYWRGVEMAEYRRHEHSVDEANRMEQIRNDLLSSEEIQRRLLNRVWMRCPNCYVVIEKNGGCFHMQCEKCKYEFTWTGAFP</sequence>
<evidence type="ECO:0000313" key="11">
    <source>
        <dbReference type="EMBL" id="CAL8103407.1"/>
    </source>
</evidence>
<dbReference type="PANTHER" id="PTHR22770">
    <property type="entry name" value="UBIQUITIN CONJUGATING ENZYME 7 INTERACTING PROTEIN-RELATED"/>
    <property type="match status" value="1"/>
</dbReference>